<dbReference type="PROSITE" id="PS51178">
    <property type="entry name" value="PASTA"/>
    <property type="match status" value="1"/>
</dbReference>
<sequence length="310" mass="33410">MFKLLTPTVVCLILSSSSVAAASMQWFSLGYFRYPDIPGSKIMSFDLEKANLASARYVKIVDAGSGASIDAIVASRFSGSDGYADEVRDFFAGRGGDAKSMEAALGKPDYGAVKVSYAKLGKDGWITLDMGPREEIIDGPGDDFEIYSVGSADAIVVYVSSGEPVGQLHRLEVGSVAFGSISVESSPGTIVYLDGREIGEVPRWLDNVTAGSHEVILKNPHETFRDLISVEANHVTRIKHSFLVEVPKLFRLTEKAAGDKLKAAGFRVKVKYATNEEYPFGRVIAQSPKAGEKAHAGSTVKITVNREAKY</sequence>
<dbReference type="AlphaFoldDB" id="A0A523UVJ5"/>
<evidence type="ECO:0000259" key="2">
    <source>
        <dbReference type="PROSITE" id="PS51178"/>
    </source>
</evidence>
<gene>
    <name evidence="3" type="ORF">E3J62_03820</name>
</gene>
<dbReference type="Proteomes" id="UP000315525">
    <property type="component" value="Unassembled WGS sequence"/>
</dbReference>
<name>A0A523UVJ5_UNCT6</name>
<dbReference type="Pfam" id="PF03793">
    <property type="entry name" value="PASTA"/>
    <property type="match status" value="1"/>
</dbReference>
<dbReference type="SMART" id="SM00740">
    <property type="entry name" value="PASTA"/>
    <property type="match status" value="1"/>
</dbReference>
<comment type="caution">
    <text evidence="3">The sequence shown here is derived from an EMBL/GenBank/DDBJ whole genome shotgun (WGS) entry which is preliminary data.</text>
</comment>
<feature type="signal peptide" evidence="1">
    <location>
        <begin position="1"/>
        <end position="21"/>
    </location>
</feature>
<dbReference type="Gene3D" id="3.30.10.20">
    <property type="match status" value="1"/>
</dbReference>
<dbReference type="Pfam" id="PF08308">
    <property type="entry name" value="PEGA"/>
    <property type="match status" value="1"/>
</dbReference>
<evidence type="ECO:0000256" key="1">
    <source>
        <dbReference type="SAM" id="SignalP"/>
    </source>
</evidence>
<evidence type="ECO:0000313" key="3">
    <source>
        <dbReference type="EMBL" id="TET46583.1"/>
    </source>
</evidence>
<proteinExistence type="predicted"/>
<dbReference type="CDD" id="cd06577">
    <property type="entry name" value="PASTA_pknB"/>
    <property type="match status" value="1"/>
</dbReference>
<feature type="chain" id="PRO_5022154428" evidence="1">
    <location>
        <begin position="22"/>
        <end position="310"/>
    </location>
</feature>
<accession>A0A523UVJ5</accession>
<dbReference type="InterPro" id="IPR013229">
    <property type="entry name" value="PEGA"/>
</dbReference>
<reference evidence="3 4" key="1">
    <citation type="submission" date="2019-03" db="EMBL/GenBank/DDBJ databases">
        <title>Metabolic potential of uncultured bacteria and archaea associated with petroleum seepage in deep-sea sediments.</title>
        <authorList>
            <person name="Dong X."/>
            <person name="Hubert C."/>
        </authorList>
    </citation>
    <scope>NUCLEOTIDE SEQUENCE [LARGE SCALE GENOMIC DNA]</scope>
    <source>
        <strain evidence="3">E44_bin18</strain>
    </source>
</reference>
<dbReference type="EMBL" id="SOJN01000048">
    <property type="protein sequence ID" value="TET46583.1"/>
    <property type="molecule type" value="Genomic_DNA"/>
</dbReference>
<dbReference type="InterPro" id="IPR005543">
    <property type="entry name" value="PASTA_dom"/>
</dbReference>
<feature type="domain" description="PASTA" evidence="2">
    <location>
        <begin position="239"/>
        <end position="306"/>
    </location>
</feature>
<keyword evidence="1" id="KW-0732">Signal</keyword>
<organism evidence="3 4">
    <name type="scientific">candidate division TA06 bacterium</name>
    <dbReference type="NCBI Taxonomy" id="2250710"/>
    <lineage>
        <taxon>Bacteria</taxon>
        <taxon>Bacteria division TA06</taxon>
    </lineage>
</organism>
<protein>
    <submittedName>
        <fullName evidence="3">PASTA domain-containing protein</fullName>
    </submittedName>
</protein>
<evidence type="ECO:0000313" key="4">
    <source>
        <dbReference type="Proteomes" id="UP000315525"/>
    </source>
</evidence>